<evidence type="ECO:0000313" key="9">
    <source>
        <dbReference type="EMBL" id="KAB1220505.1"/>
    </source>
</evidence>
<keyword evidence="4" id="KW-0812">Transmembrane</keyword>
<dbReference type="GO" id="GO:0030244">
    <property type="term" value="P:cellulose biosynthetic process"/>
    <property type="evidence" value="ECO:0007669"/>
    <property type="project" value="InterPro"/>
</dbReference>
<dbReference type="Proteomes" id="UP000516437">
    <property type="component" value="Chromosome 3"/>
</dbReference>
<evidence type="ECO:0000256" key="8">
    <source>
        <dbReference type="PIRSR" id="PIRSR605150-2"/>
    </source>
</evidence>
<evidence type="ECO:0000256" key="1">
    <source>
        <dbReference type="ARBA" id="ARBA00004308"/>
    </source>
</evidence>
<keyword evidence="7" id="KW-0961">Cell wall biogenesis/degradation</keyword>
<gene>
    <name evidence="9" type="ORF">CJ030_MR3G015758</name>
</gene>
<evidence type="ECO:0000256" key="6">
    <source>
        <dbReference type="ARBA" id="ARBA00023136"/>
    </source>
</evidence>
<keyword evidence="2" id="KW-0328">Glycosyltransferase</keyword>
<keyword evidence="10" id="KW-1185">Reference proteome</keyword>
<accession>A0A6A1W5U7</accession>
<dbReference type="GO" id="GO:0016020">
    <property type="term" value="C:membrane"/>
    <property type="evidence" value="ECO:0007669"/>
    <property type="project" value="InterPro"/>
</dbReference>
<reference evidence="9 10" key="1">
    <citation type="journal article" date="2019" name="Plant Biotechnol. J.">
        <title>The red bayberry genome and genetic basis of sex determination.</title>
        <authorList>
            <person name="Jia H.M."/>
            <person name="Jia H.J."/>
            <person name="Cai Q.L."/>
            <person name="Wang Y."/>
            <person name="Zhao H.B."/>
            <person name="Yang W.F."/>
            <person name="Wang G.Y."/>
            <person name="Li Y.H."/>
            <person name="Zhan D.L."/>
            <person name="Shen Y.T."/>
            <person name="Niu Q.F."/>
            <person name="Chang L."/>
            <person name="Qiu J."/>
            <person name="Zhao L."/>
            <person name="Xie H.B."/>
            <person name="Fu W.Y."/>
            <person name="Jin J."/>
            <person name="Li X.W."/>
            <person name="Jiao Y."/>
            <person name="Zhou C.C."/>
            <person name="Tu T."/>
            <person name="Chai C.Y."/>
            <person name="Gao J.L."/>
            <person name="Fan L.J."/>
            <person name="van de Weg E."/>
            <person name="Wang J.Y."/>
            <person name="Gao Z.S."/>
        </authorList>
    </citation>
    <scope>NUCLEOTIDE SEQUENCE [LARGE SCALE GENOMIC DNA]</scope>
    <source>
        <tissue evidence="9">Leaves</tissue>
    </source>
</reference>
<evidence type="ECO:0000256" key="4">
    <source>
        <dbReference type="ARBA" id="ARBA00022692"/>
    </source>
</evidence>
<name>A0A6A1W5U7_9ROSI</name>
<keyword evidence="5" id="KW-1133">Transmembrane helix</keyword>
<dbReference type="InterPro" id="IPR005150">
    <property type="entry name" value="Cellulose_synth"/>
</dbReference>
<dbReference type="GO" id="GO:0016760">
    <property type="term" value="F:cellulose synthase (UDP-forming) activity"/>
    <property type="evidence" value="ECO:0007669"/>
    <property type="project" value="InterPro"/>
</dbReference>
<evidence type="ECO:0000256" key="7">
    <source>
        <dbReference type="ARBA" id="ARBA00023316"/>
    </source>
</evidence>
<dbReference type="AlphaFoldDB" id="A0A6A1W5U7"/>
<feature type="binding site" evidence="8">
    <location>
        <position position="82"/>
    </location>
    <ligand>
        <name>UDP-alpha-D-glucose</name>
        <dbReference type="ChEBI" id="CHEBI:58885"/>
    </ligand>
</feature>
<dbReference type="GO" id="GO:0012505">
    <property type="term" value="C:endomembrane system"/>
    <property type="evidence" value="ECO:0007669"/>
    <property type="project" value="UniProtKB-SubCell"/>
</dbReference>
<proteinExistence type="predicted"/>
<evidence type="ECO:0000256" key="2">
    <source>
        <dbReference type="ARBA" id="ARBA00022676"/>
    </source>
</evidence>
<evidence type="ECO:0000256" key="3">
    <source>
        <dbReference type="ARBA" id="ARBA00022679"/>
    </source>
</evidence>
<dbReference type="OrthoDB" id="1710676at2759"/>
<dbReference type="PANTHER" id="PTHR13301">
    <property type="entry name" value="X-BOX TRANSCRIPTION FACTOR-RELATED"/>
    <property type="match status" value="1"/>
</dbReference>
<comment type="caution">
    <text evidence="9">The sequence shown here is derived from an EMBL/GenBank/DDBJ whole genome shotgun (WGS) entry which is preliminary data.</text>
</comment>
<dbReference type="Pfam" id="PF03552">
    <property type="entry name" value="Cellulose_synt"/>
    <property type="match status" value="1"/>
</dbReference>
<comment type="subcellular location">
    <subcellularLocation>
        <location evidence="1">Endomembrane system</location>
    </subcellularLocation>
</comment>
<sequence>MKREYEEFKVRINALVAKAQKTPEEGWTMQDGTPWPGNNTRDHPGMIQVFLGHSGGLDTDGNELPRLVYVSREKRTGFQHHKKAGAMNALINLKGLDGIQGPVYVGTGCCFNRQALYGYDPVLTEEDLEPNIIVKSCCGSRKKGKGSSVFVSTMSFFVRLSP</sequence>
<dbReference type="EMBL" id="RXIC02000021">
    <property type="protein sequence ID" value="KAB1220505.1"/>
    <property type="molecule type" value="Genomic_DNA"/>
</dbReference>
<keyword evidence="3" id="KW-0808">Transferase</keyword>
<evidence type="ECO:0000313" key="10">
    <source>
        <dbReference type="Proteomes" id="UP000516437"/>
    </source>
</evidence>
<keyword evidence="6" id="KW-0472">Membrane</keyword>
<protein>
    <submittedName>
        <fullName evidence="9">Cellulose synthase A catalytic subunit 1 [UDP-forming]</fullName>
    </submittedName>
</protein>
<organism evidence="9 10">
    <name type="scientific">Morella rubra</name>
    <name type="common">Chinese bayberry</name>
    <dbReference type="NCBI Taxonomy" id="262757"/>
    <lineage>
        <taxon>Eukaryota</taxon>
        <taxon>Viridiplantae</taxon>
        <taxon>Streptophyta</taxon>
        <taxon>Embryophyta</taxon>
        <taxon>Tracheophyta</taxon>
        <taxon>Spermatophyta</taxon>
        <taxon>Magnoliopsida</taxon>
        <taxon>eudicotyledons</taxon>
        <taxon>Gunneridae</taxon>
        <taxon>Pentapetalae</taxon>
        <taxon>rosids</taxon>
        <taxon>fabids</taxon>
        <taxon>Fagales</taxon>
        <taxon>Myricaceae</taxon>
        <taxon>Morella</taxon>
    </lineage>
</organism>
<dbReference type="GO" id="GO:0071555">
    <property type="term" value="P:cell wall organization"/>
    <property type="evidence" value="ECO:0007669"/>
    <property type="project" value="UniProtKB-KW"/>
</dbReference>
<evidence type="ECO:0000256" key="5">
    <source>
        <dbReference type="ARBA" id="ARBA00022989"/>
    </source>
</evidence>